<organism evidence="5 6">
    <name type="scientific">Lactuca saligna</name>
    <name type="common">Willowleaf lettuce</name>
    <dbReference type="NCBI Taxonomy" id="75948"/>
    <lineage>
        <taxon>Eukaryota</taxon>
        <taxon>Viridiplantae</taxon>
        <taxon>Streptophyta</taxon>
        <taxon>Embryophyta</taxon>
        <taxon>Tracheophyta</taxon>
        <taxon>Spermatophyta</taxon>
        <taxon>Magnoliopsida</taxon>
        <taxon>eudicotyledons</taxon>
        <taxon>Gunneridae</taxon>
        <taxon>Pentapetalae</taxon>
        <taxon>asterids</taxon>
        <taxon>campanulids</taxon>
        <taxon>Asterales</taxon>
        <taxon>Asteraceae</taxon>
        <taxon>Cichorioideae</taxon>
        <taxon>Cichorieae</taxon>
        <taxon>Lactucinae</taxon>
        <taxon>Lactuca</taxon>
    </lineage>
</organism>
<dbReference type="EMBL" id="OX465084">
    <property type="protein sequence ID" value="CAI9296153.1"/>
    <property type="molecule type" value="Genomic_DNA"/>
</dbReference>
<comment type="subcellular location">
    <subcellularLocation>
        <location evidence="1">Lysosome membrane</location>
    </subcellularLocation>
</comment>
<evidence type="ECO:0000256" key="3">
    <source>
        <dbReference type="ARBA" id="ARBA00023136"/>
    </source>
</evidence>
<gene>
    <name evidence="5" type="ORF">LSALG_LOCUS35043</name>
</gene>
<evidence type="ECO:0000256" key="1">
    <source>
        <dbReference type="ARBA" id="ARBA00004656"/>
    </source>
</evidence>
<protein>
    <submittedName>
        <fullName evidence="5">Uncharacterized protein</fullName>
    </submittedName>
</protein>
<keyword evidence="4" id="KW-0458">Lysosome</keyword>
<dbReference type="GO" id="GO:0005765">
    <property type="term" value="C:lysosomal membrane"/>
    <property type="evidence" value="ECO:0007669"/>
    <property type="project" value="UniProtKB-SubCell"/>
</dbReference>
<keyword evidence="3" id="KW-0472">Membrane</keyword>
<name>A0AA35ZNW2_LACSI</name>
<dbReference type="Proteomes" id="UP001177003">
    <property type="component" value="Chromosome 8"/>
</dbReference>
<comment type="similarity">
    <text evidence="2">Belongs to the BORCS8 family.</text>
</comment>
<dbReference type="PANTHER" id="PTHR21146">
    <property type="entry name" value="MEF2B PROTEIN"/>
    <property type="match status" value="1"/>
</dbReference>
<evidence type="ECO:0000313" key="6">
    <source>
        <dbReference type="Proteomes" id="UP001177003"/>
    </source>
</evidence>
<keyword evidence="6" id="KW-1185">Reference proteome</keyword>
<reference evidence="5" key="1">
    <citation type="submission" date="2023-04" db="EMBL/GenBank/DDBJ databases">
        <authorList>
            <person name="Vijverberg K."/>
            <person name="Xiong W."/>
            <person name="Schranz E."/>
        </authorList>
    </citation>
    <scope>NUCLEOTIDE SEQUENCE</scope>
</reference>
<accession>A0AA35ZNW2</accession>
<dbReference type="PANTHER" id="PTHR21146:SF0">
    <property type="entry name" value="BLOC-1-RELATED COMPLEX SUBUNIT 8"/>
    <property type="match status" value="1"/>
</dbReference>
<evidence type="ECO:0000256" key="2">
    <source>
        <dbReference type="ARBA" id="ARBA00010463"/>
    </source>
</evidence>
<evidence type="ECO:0000313" key="5">
    <source>
        <dbReference type="EMBL" id="CAI9296153.1"/>
    </source>
</evidence>
<proteinExistence type="inferred from homology"/>
<sequence length="216" mass="23883">MFNDDDARSALTNMYEYSPVDGFVEISQGLGDMIKSLANEPSMGLFYIQQHTHNAVPNLVSINKNIMTKSREMSLHTEDSEDSITMLRSMKESGFPIVDDMVKDITKSLAIMSSKQPKKGLLISNNKSYSGTTTMSGTGSYLSSAFKSAKLKATNLKWASVETSESSMEEELLVSSGNGNEDKDELILNLSRSEKFDEFKADKEAKLEEWLGGSDD</sequence>
<dbReference type="InterPro" id="IPR019320">
    <property type="entry name" value="BORCS8"/>
</dbReference>
<evidence type="ECO:0000256" key="4">
    <source>
        <dbReference type="ARBA" id="ARBA00023228"/>
    </source>
</evidence>
<dbReference type="Pfam" id="PF10167">
    <property type="entry name" value="BORCS8"/>
    <property type="match status" value="1"/>
</dbReference>
<dbReference type="AlphaFoldDB" id="A0AA35ZNW2"/>